<dbReference type="InterPro" id="IPR004045">
    <property type="entry name" value="Glutathione_S-Trfase_N"/>
</dbReference>
<evidence type="ECO:0000313" key="8">
    <source>
        <dbReference type="Proteomes" id="UP000594263"/>
    </source>
</evidence>
<dbReference type="InterPro" id="IPR036282">
    <property type="entry name" value="Glutathione-S-Trfase_C_sf"/>
</dbReference>
<dbReference type="EnsemblPlants" id="Kaladp0103s0029.1.v1.1">
    <property type="protein sequence ID" value="Kaladp0103s0029.1.v1.1"/>
    <property type="gene ID" value="Kaladp0103s0029.v1.1"/>
</dbReference>
<dbReference type="GO" id="GO:0004364">
    <property type="term" value="F:glutathione transferase activity"/>
    <property type="evidence" value="ECO:0007669"/>
    <property type="project" value="UniProtKB-EC"/>
</dbReference>
<dbReference type="SFLD" id="SFLDG00358">
    <property type="entry name" value="Main_(cytGST)"/>
    <property type="match status" value="1"/>
</dbReference>
<dbReference type="OMA" id="ETWAAGH"/>
<sequence length="213" mass="24896">MLESEVKLLRTWSSPFALRIVWALKLKGVKYETILEDLANKSPSLLQYNRVHKTFPVLIHGRNTVDLEYIDETWAAGHRLLPEDPYERSVTRFWAKFGDDQVFVLVWRAFTKQGEALILALKHLKFVEEYIKEKRFFGDEIGFTDLVFSCLANLLSILEEVTEVKILDPQTFPSLLAWIEVFSKVPVVKENWPPREKMIVKFKAICKYFLASK</sequence>
<proteinExistence type="inferred from homology"/>
<dbReference type="SUPFAM" id="SSF52833">
    <property type="entry name" value="Thioredoxin-like"/>
    <property type="match status" value="1"/>
</dbReference>
<dbReference type="Gene3D" id="1.20.1050.10">
    <property type="match status" value="1"/>
</dbReference>
<dbReference type="Pfam" id="PF02798">
    <property type="entry name" value="GST_N"/>
    <property type="match status" value="1"/>
</dbReference>
<evidence type="ECO:0000259" key="5">
    <source>
        <dbReference type="PROSITE" id="PS50404"/>
    </source>
</evidence>
<evidence type="ECO:0000256" key="1">
    <source>
        <dbReference type="ARBA" id="ARBA00012452"/>
    </source>
</evidence>
<evidence type="ECO:0000256" key="4">
    <source>
        <dbReference type="RuleBase" id="RU003494"/>
    </source>
</evidence>
<accession>A0A7N0V7Q7</accession>
<comment type="similarity">
    <text evidence="4">Belongs to the GST superfamily.</text>
</comment>
<dbReference type="SFLD" id="SFLDG01152">
    <property type="entry name" value="Main.3:_Omega-_and_Tau-like"/>
    <property type="match status" value="1"/>
</dbReference>
<evidence type="ECO:0000313" key="7">
    <source>
        <dbReference type="EnsemblPlants" id="Kaladp0103s0029.1.v1.1"/>
    </source>
</evidence>
<dbReference type="Proteomes" id="UP000594263">
    <property type="component" value="Unplaced"/>
</dbReference>
<dbReference type="EC" id="2.5.1.18" evidence="1"/>
<protein>
    <recommendedName>
        <fullName evidence="1">glutathione transferase</fullName>
        <ecNumber evidence="1">2.5.1.18</ecNumber>
    </recommendedName>
</protein>
<dbReference type="PROSITE" id="PS50404">
    <property type="entry name" value="GST_NTER"/>
    <property type="match status" value="1"/>
</dbReference>
<keyword evidence="2" id="KW-0808">Transferase</keyword>
<dbReference type="InterPro" id="IPR004046">
    <property type="entry name" value="GST_C"/>
</dbReference>
<dbReference type="GO" id="GO:0006749">
    <property type="term" value="P:glutathione metabolic process"/>
    <property type="evidence" value="ECO:0007669"/>
    <property type="project" value="InterPro"/>
</dbReference>
<keyword evidence="8" id="KW-1185">Reference proteome</keyword>
<name>A0A7N0V7Q7_KALFE</name>
<evidence type="ECO:0000256" key="2">
    <source>
        <dbReference type="ARBA" id="ARBA00022679"/>
    </source>
</evidence>
<dbReference type="SFLD" id="SFLDS00019">
    <property type="entry name" value="Glutathione_Transferase_(cytos"/>
    <property type="match status" value="1"/>
</dbReference>
<comment type="catalytic activity">
    <reaction evidence="3">
        <text>RX + glutathione = an S-substituted glutathione + a halide anion + H(+)</text>
        <dbReference type="Rhea" id="RHEA:16437"/>
        <dbReference type="ChEBI" id="CHEBI:15378"/>
        <dbReference type="ChEBI" id="CHEBI:16042"/>
        <dbReference type="ChEBI" id="CHEBI:17792"/>
        <dbReference type="ChEBI" id="CHEBI:57925"/>
        <dbReference type="ChEBI" id="CHEBI:90779"/>
        <dbReference type="EC" id="2.5.1.18"/>
    </reaction>
</comment>
<dbReference type="Gene3D" id="3.40.30.10">
    <property type="entry name" value="Glutaredoxin"/>
    <property type="match status" value="1"/>
</dbReference>
<feature type="domain" description="GST C-terminal" evidence="6">
    <location>
        <begin position="84"/>
        <end position="209"/>
    </location>
</feature>
<organism evidence="7 8">
    <name type="scientific">Kalanchoe fedtschenkoi</name>
    <name type="common">Lavender scallops</name>
    <name type="synonym">South American air plant</name>
    <dbReference type="NCBI Taxonomy" id="63787"/>
    <lineage>
        <taxon>Eukaryota</taxon>
        <taxon>Viridiplantae</taxon>
        <taxon>Streptophyta</taxon>
        <taxon>Embryophyta</taxon>
        <taxon>Tracheophyta</taxon>
        <taxon>Spermatophyta</taxon>
        <taxon>Magnoliopsida</taxon>
        <taxon>eudicotyledons</taxon>
        <taxon>Gunneridae</taxon>
        <taxon>Pentapetalae</taxon>
        <taxon>Saxifragales</taxon>
        <taxon>Crassulaceae</taxon>
        <taxon>Kalanchoe</taxon>
    </lineage>
</organism>
<dbReference type="Gramene" id="Kaladp0103s0029.1.v1.1">
    <property type="protein sequence ID" value="Kaladp0103s0029.1.v1.1"/>
    <property type="gene ID" value="Kaladp0103s0029.v1.1"/>
</dbReference>
<dbReference type="InterPro" id="IPR036249">
    <property type="entry name" value="Thioredoxin-like_sf"/>
</dbReference>
<evidence type="ECO:0000259" key="6">
    <source>
        <dbReference type="PROSITE" id="PS50405"/>
    </source>
</evidence>
<dbReference type="GO" id="GO:0005737">
    <property type="term" value="C:cytoplasm"/>
    <property type="evidence" value="ECO:0007669"/>
    <property type="project" value="TreeGrafter"/>
</dbReference>
<dbReference type="CDD" id="cd03185">
    <property type="entry name" value="GST_C_Tau"/>
    <property type="match status" value="1"/>
</dbReference>
<feature type="domain" description="GST N-terminal" evidence="5">
    <location>
        <begin position="4"/>
        <end position="88"/>
    </location>
</feature>
<dbReference type="PROSITE" id="PS50405">
    <property type="entry name" value="GST_CTER"/>
    <property type="match status" value="1"/>
</dbReference>
<dbReference type="InterPro" id="IPR040079">
    <property type="entry name" value="Glutathione_S-Trfase"/>
</dbReference>
<dbReference type="PANTHER" id="PTHR11260:SF762">
    <property type="entry name" value="GLUTATHIONE TRANSFERASE"/>
    <property type="match status" value="1"/>
</dbReference>
<dbReference type="SUPFAM" id="SSF47616">
    <property type="entry name" value="GST C-terminal domain-like"/>
    <property type="match status" value="1"/>
</dbReference>
<dbReference type="InterPro" id="IPR010987">
    <property type="entry name" value="Glutathione-S-Trfase_C-like"/>
</dbReference>
<dbReference type="Pfam" id="PF00043">
    <property type="entry name" value="GST_C"/>
    <property type="match status" value="1"/>
</dbReference>
<dbReference type="PANTHER" id="PTHR11260">
    <property type="entry name" value="GLUTATHIONE S-TRANSFERASE, GST, SUPERFAMILY, GST DOMAIN CONTAINING"/>
    <property type="match status" value="1"/>
</dbReference>
<reference evidence="7" key="1">
    <citation type="submission" date="2021-01" db="UniProtKB">
        <authorList>
            <consortium name="EnsemblPlants"/>
        </authorList>
    </citation>
    <scope>IDENTIFICATION</scope>
</reference>
<evidence type="ECO:0000256" key="3">
    <source>
        <dbReference type="ARBA" id="ARBA00047960"/>
    </source>
</evidence>
<dbReference type="AlphaFoldDB" id="A0A7N0V7Q7"/>
<dbReference type="InterPro" id="IPR045073">
    <property type="entry name" value="Omega/Tau-like"/>
</dbReference>
<dbReference type="InterPro" id="IPR045074">
    <property type="entry name" value="GST_C_Tau"/>
</dbReference>